<evidence type="ECO:0000313" key="1">
    <source>
        <dbReference type="EMBL" id="MBW7572805.1"/>
    </source>
</evidence>
<name>A0ABS7DNC4_9FIRM</name>
<dbReference type="RefSeq" id="WP_219965183.1">
    <property type="nucleotide sequence ID" value="NZ_JAGFNZ010000002.1"/>
</dbReference>
<keyword evidence="2" id="KW-1185">Reference proteome</keyword>
<dbReference type="InterPro" id="IPR027417">
    <property type="entry name" value="P-loop_NTPase"/>
</dbReference>
<dbReference type="PANTHER" id="PTHR11669">
    <property type="entry name" value="REPLICATION FACTOR C / DNA POLYMERASE III GAMMA-TAU SUBUNIT"/>
    <property type="match status" value="1"/>
</dbReference>
<dbReference type="EMBL" id="JAGFNZ010000002">
    <property type="protein sequence ID" value="MBW7572805.1"/>
    <property type="molecule type" value="Genomic_DNA"/>
</dbReference>
<dbReference type="SUPFAM" id="SSF52540">
    <property type="entry name" value="P-loop containing nucleoside triphosphate hydrolases"/>
    <property type="match status" value="1"/>
</dbReference>
<dbReference type="InterPro" id="IPR050238">
    <property type="entry name" value="DNA_Rep/Repair_Clamp_Loader"/>
</dbReference>
<gene>
    <name evidence="1" type="ORF">J5W02_08250</name>
</gene>
<dbReference type="GO" id="GO:0005524">
    <property type="term" value="F:ATP binding"/>
    <property type="evidence" value="ECO:0007669"/>
    <property type="project" value="UniProtKB-KW"/>
</dbReference>
<comment type="caution">
    <text evidence="1">The sequence shown here is derived from an EMBL/GenBank/DDBJ whole genome shotgun (WGS) entry which is preliminary data.</text>
</comment>
<evidence type="ECO:0000313" key="2">
    <source>
        <dbReference type="Proteomes" id="UP000719942"/>
    </source>
</evidence>
<reference evidence="1 2" key="1">
    <citation type="submission" date="2021-03" db="EMBL/GenBank/DDBJ databases">
        <title>Caproiciproducens sp. nov. isolated from feces of cow.</title>
        <authorList>
            <person name="Choi J.-Y."/>
        </authorList>
    </citation>
    <scope>NUCLEOTIDE SEQUENCE [LARGE SCALE GENOMIC DNA]</scope>
    <source>
        <strain evidence="1 2">AGMB10547</strain>
    </source>
</reference>
<dbReference type="Pfam" id="PF13177">
    <property type="entry name" value="DNA_pol3_delta2"/>
    <property type="match status" value="1"/>
</dbReference>
<keyword evidence="1" id="KW-0067">ATP-binding</keyword>
<proteinExistence type="predicted"/>
<accession>A0ABS7DNC4</accession>
<keyword evidence="1" id="KW-0547">Nucleotide-binding</keyword>
<dbReference type="Proteomes" id="UP000719942">
    <property type="component" value="Unassembled WGS sequence"/>
</dbReference>
<protein>
    <submittedName>
        <fullName evidence="1">ATP-binding protein</fullName>
    </submittedName>
</protein>
<dbReference type="Gene3D" id="3.40.50.300">
    <property type="entry name" value="P-loop containing nucleotide triphosphate hydrolases"/>
    <property type="match status" value="1"/>
</dbReference>
<dbReference type="PANTHER" id="PTHR11669:SF8">
    <property type="entry name" value="DNA POLYMERASE III SUBUNIT DELTA"/>
    <property type="match status" value="1"/>
</dbReference>
<sequence>MSSLCIDGFPGNGEIIKQLELSFGEGRLAHAIILEGPVRERNALAAALAQAVVCLGETRPCGRCSGCIKALAGSHPDILTLDGDANPRAFPIDAIRRIRSDAYIRPHEAQTKVYTLYGVQNMSEVSQNALLKVFEEPPENVLFLLTTVSASALLPTVRSRAQIFSLEGTYAQTEVDPAYLEKLAAAITAANETDLLFLTADLVKDKDKLRAVLPQLGLILRDAAVLRSGGSACLSGQKEAAAALGAGLTREKLLSLLTEIQRAQRALDLNANAALLVTALCANLRAAAGR</sequence>
<organism evidence="1 2">
    <name type="scientific">Caproiciproducens faecalis</name>
    <dbReference type="NCBI Taxonomy" id="2820301"/>
    <lineage>
        <taxon>Bacteria</taxon>
        <taxon>Bacillati</taxon>
        <taxon>Bacillota</taxon>
        <taxon>Clostridia</taxon>
        <taxon>Eubacteriales</taxon>
        <taxon>Acutalibacteraceae</taxon>
        <taxon>Caproiciproducens</taxon>
    </lineage>
</organism>